<feature type="transmembrane region" description="Helical" evidence="1">
    <location>
        <begin position="128"/>
        <end position="151"/>
    </location>
</feature>
<feature type="transmembrane region" description="Helical" evidence="1">
    <location>
        <begin position="382"/>
        <end position="408"/>
    </location>
</feature>
<organism evidence="2 3">
    <name type="scientific">Brachybacterium tyrofermentans</name>
    <dbReference type="NCBI Taxonomy" id="47848"/>
    <lineage>
        <taxon>Bacteria</taxon>
        <taxon>Bacillati</taxon>
        <taxon>Actinomycetota</taxon>
        <taxon>Actinomycetes</taxon>
        <taxon>Micrococcales</taxon>
        <taxon>Dermabacteraceae</taxon>
        <taxon>Brachybacterium</taxon>
    </lineage>
</organism>
<dbReference type="EMBL" id="JBHSLN010000012">
    <property type="protein sequence ID" value="MFC5296503.1"/>
    <property type="molecule type" value="Genomic_DNA"/>
</dbReference>
<dbReference type="RefSeq" id="WP_226850299.1">
    <property type="nucleotide sequence ID" value="NZ_BAAAIR010000046.1"/>
</dbReference>
<feature type="transmembrane region" description="Helical" evidence="1">
    <location>
        <begin position="316"/>
        <end position="334"/>
    </location>
</feature>
<keyword evidence="1" id="KW-1133">Transmembrane helix</keyword>
<evidence type="ECO:0008006" key="4">
    <source>
        <dbReference type="Google" id="ProtNLM"/>
    </source>
</evidence>
<feature type="transmembrane region" description="Helical" evidence="1">
    <location>
        <begin position="487"/>
        <end position="508"/>
    </location>
</feature>
<feature type="transmembrane region" description="Helical" evidence="1">
    <location>
        <begin position="340"/>
        <end position="361"/>
    </location>
</feature>
<feature type="transmembrane region" description="Helical" evidence="1">
    <location>
        <begin position="459"/>
        <end position="481"/>
    </location>
</feature>
<evidence type="ECO:0000256" key="1">
    <source>
        <dbReference type="SAM" id="Phobius"/>
    </source>
</evidence>
<comment type="caution">
    <text evidence="2">The sequence shown here is derived from an EMBL/GenBank/DDBJ whole genome shotgun (WGS) entry which is preliminary data.</text>
</comment>
<evidence type="ECO:0000313" key="2">
    <source>
        <dbReference type="EMBL" id="MFC5296503.1"/>
    </source>
</evidence>
<keyword evidence="1" id="KW-0812">Transmembrane</keyword>
<name>A0ABW0FCT5_9MICO</name>
<dbReference type="GeneID" id="303298377"/>
<sequence>MSADPIADPITPSGSLSAVREVWAQRSQARTRGDVLYLVYVLALSVLIVGAPALRAAGTALSRPDVVPLLIATGAPQISTAVTLAGGASLVLLGAVRGPALLSPFFTASLASSAIPRRSVLWRPFLRSLLVTVLGMVIPAVLIGATLVSAGHVELGAAGWFALAAVGTGMMLGAAWFAGQLLGPAGRRLLAAALGLLAIGALMLPAGIGIGGAYPVGGRLPGPSAVASSLVGVLAVGAAVLLLGRLRGSVLQEQAARWESATVSATTMDLSGAAGFFRPPPAAGRRLPAIGAGPLAVLYARRDVVAWLRSPERTTVGVIASLLSAAVLAGSTVITGPLAWFLLLLGSLGLWLASGTFVDGIRHGVHTLGAPQLFGQTAAVQTLLHLTAPIVLLTALGAVGGLGAWLAAGSVPGSALPAVLLPAVLALVLVVGRARDAAKGPMPLSLSTPMPTPQGDVSVLPMLLWLSDAILLALGVGALLLGSATGGALWMLGAGAAASALMGLMAWVRLRALVS</sequence>
<feature type="transmembrane region" description="Helical" evidence="1">
    <location>
        <begin position="157"/>
        <end position="177"/>
    </location>
</feature>
<feature type="transmembrane region" description="Helical" evidence="1">
    <location>
        <begin position="189"/>
        <end position="214"/>
    </location>
</feature>
<feature type="transmembrane region" description="Helical" evidence="1">
    <location>
        <begin position="66"/>
        <end position="92"/>
    </location>
</feature>
<reference evidence="3" key="1">
    <citation type="journal article" date="2019" name="Int. J. Syst. Evol. Microbiol.">
        <title>The Global Catalogue of Microorganisms (GCM) 10K type strain sequencing project: providing services to taxonomists for standard genome sequencing and annotation.</title>
        <authorList>
            <consortium name="The Broad Institute Genomics Platform"/>
            <consortium name="The Broad Institute Genome Sequencing Center for Infectious Disease"/>
            <person name="Wu L."/>
            <person name="Ma J."/>
        </authorList>
    </citation>
    <scope>NUCLEOTIDE SEQUENCE [LARGE SCALE GENOMIC DNA]</scope>
    <source>
        <strain evidence="3">CGMCC 1.16455</strain>
    </source>
</reference>
<feature type="transmembrane region" description="Helical" evidence="1">
    <location>
        <begin position="226"/>
        <end position="244"/>
    </location>
</feature>
<keyword evidence="3" id="KW-1185">Reference proteome</keyword>
<accession>A0ABW0FCT5</accession>
<gene>
    <name evidence="2" type="ORF">ACFPK8_03185</name>
</gene>
<protein>
    <recommendedName>
        <fullName evidence="4">ABC transporter permease</fullName>
    </recommendedName>
</protein>
<keyword evidence="1" id="KW-0472">Membrane</keyword>
<evidence type="ECO:0000313" key="3">
    <source>
        <dbReference type="Proteomes" id="UP001595937"/>
    </source>
</evidence>
<dbReference type="Proteomes" id="UP001595937">
    <property type="component" value="Unassembled WGS sequence"/>
</dbReference>
<feature type="transmembrane region" description="Helical" evidence="1">
    <location>
        <begin position="414"/>
        <end position="432"/>
    </location>
</feature>
<feature type="transmembrane region" description="Helical" evidence="1">
    <location>
        <begin position="35"/>
        <end position="54"/>
    </location>
</feature>
<proteinExistence type="predicted"/>